<dbReference type="AlphaFoldDB" id="A0AAV0R6C3"/>
<dbReference type="GO" id="GO:0007062">
    <property type="term" value="P:sister chromatid cohesion"/>
    <property type="evidence" value="ECO:0007669"/>
    <property type="project" value="TreeGrafter"/>
</dbReference>
<evidence type="ECO:0000313" key="4">
    <source>
        <dbReference type="Proteomes" id="UP001154282"/>
    </source>
</evidence>
<evidence type="ECO:0000313" key="3">
    <source>
        <dbReference type="EMBL" id="CAI0552007.1"/>
    </source>
</evidence>
<dbReference type="GO" id="GO:0003682">
    <property type="term" value="F:chromatin binding"/>
    <property type="evidence" value="ECO:0007669"/>
    <property type="project" value="TreeGrafter"/>
</dbReference>
<accession>A0AAV0R6C3</accession>
<comment type="caution">
    <text evidence="2">The sequence shown here is derived from an EMBL/GenBank/DDBJ whole genome shotgun (WGS) entry which is preliminary data.</text>
</comment>
<organism evidence="2 4">
    <name type="scientific">Linum tenue</name>
    <dbReference type="NCBI Taxonomy" id="586396"/>
    <lineage>
        <taxon>Eukaryota</taxon>
        <taxon>Viridiplantae</taxon>
        <taxon>Streptophyta</taxon>
        <taxon>Embryophyta</taxon>
        <taxon>Tracheophyta</taxon>
        <taxon>Spermatophyta</taxon>
        <taxon>Magnoliopsida</taxon>
        <taxon>eudicotyledons</taxon>
        <taxon>Gunneridae</taxon>
        <taxon>Pentapetalae</taxon>
        <taxon>rosids</taxon>
        <taxon>fabids</taxon>
        <taxon>Malpighiales</taxon>
        <taxon>Linaceae</taxon>
        <taxon>Linum</taxon>
    </lineage>
</organism>
<gene>
    <name evidence="2" type="ORF">LITE_LOCUS46177</name>
    <name evidence="3" type="ORF">LITE_LOCUS46213</name>
</gene>
<name>A0AAV0R6C3_9ROSI</name>
<dbReference type="PANTHER" id="PTHR11199">
    <property type="entry name" value="STROMAL ANTIGEN"/>
    <property type="match status" value="1"/>
</dbReference>
<dbReference type="GO" id="GO:0005634">
    <property type="term" value="C:nucleus"/>
    <property type="evidence" value="ECO:0007669"/>
    <property type="project" value="TreeGrafter"/>
</dbReference>
<protein>
    <recommendedName>
        <fullName evidence="1">Cohesin subunit SCC3/SA HEAT-repeats domain-containing protein</fullName>
    </recommendedName>
</protein>
<dbReference type="EMBL" id="CAMGYJ010000010">
    <property type="protein sequence ID" value="CAI0552007.1"/>
    <property type="molecule type" value="Genomic_DNA"/>
</dbReference>
<dbReference type="EMBL" id="CAMGYJ010000010">
    <property type="protein sequence ID" value="CAI0551898.1"/>
    <property type="molecule type" value="Genomic_DNA"/>
</dbReference>
<reference evidence="2" key="1">
    <citation type="submission" date="2022-08" db="EMBL/GenBank/DDBJ databases">
        <authorList>
            <person name="Gutierrez-Valencia J."/>
        </authorList>
    </citation>
    <scope>NUCLEOTIDE SEQUENCE</scope>
</reference>
<dbReference type="Proteomes" id="UP001154282">
    <property type="component" value="Unassembled WGS sequence"/>
</dbReference>
<dbReference type="GO" id="GO:0008278">
    <property type="term" value="C:cohesin complex"/>
    <property type="evidence" value="ECO:0007669"/>
    <property type="project" value="TreeGrafter"/>
</dbReference>
<sequence length="106" mass="12534">MMKHYPLLLHKFLAEKSKIPSLVETILYMNLELYSLKRQDQNFRSVLLLIKEAFFKHGEKEALRSCVKALNFCSIESKGELKDFACNQLKYLEDELIAKLRYAFKE</sequence>
<dbReference type="InterPro" id="IPR039662">
    <property type="entry name" value="Cohesin_Scc3/SA"/>
</dbReference>
<dbReference type="Pfam" id="PF24571">
    <property type="entry name" value="HEAT_SCC3-SA"/>
    <property type="match status" value="1"/>
</dbReference>
<dbReference type="GO" id="GO:0000785">
    <property type="term" value="C:chromatin"/>
    <property type="evidence" value="ECO:0007669"/>
    <property type="project" value="TreeGrafter"/>
</dbReference>
<proteinExistence type="predicted"/>
<feature type="non-terminal residue" evidence="2">
    <location>
        <position position="106"/>
    </location>
</feature>
<evidence type="ECO:0000259" key="1">
    <source>
        <dbReference type="Pfam" id="PF24571"/>
    </source>
</evidence>
<evidence type="ECO:0000313" key="2">
    <source>
        <dbReference type="EMBL" id="CAI0551898.1"/>
    </source>
</evidence>
<dbReference type="PANTHER" id="PTHR11199:SF0">
    <property type="entry name" value="LD34181P-RELATED"/>
    <property type="match status" value="1"/>
</dbReference>
<keyword evidence="4" id="KW-1185">Reference proteome</keyword>
<dbReference type="InterPro" id="IPR056396">
    <property type="entry name" value="HEAT_SCC3-SA"/>
</dbReference>
<feature type="domain" description="Cohesin subunit SCC3/SA HEAT-repeats" evidence="1">
    <location>
        <begin position="1"/>
        <end position="105"/>
    </location>
</feature>